<accession>A0AAD4L942</accession>
<keyword evidence="3" id="KW-1185">Reference proteome</keyword>
<dbReference type="AlphaFoldDB" id="A0AAD4L942"/>
<gene>
    <name evidence="2" type="ORF">EDB92DRAFT_2105679</name>
</gene>
<proteinExistence type="predicted"/>
<feature type="compositionally biased region" description="Polar residues" evidence="1">
    <location>
        <begin position="483"/>
        <end position="499"/>
    </location>
</feature>
<feature type="compositionally biased region" description="Basic residues" evidence="1">
    <location>
        <begin position="20"/>
        <end position="37"/>
    </location>
</feature>
<dbReference type="EMBL" id="JAKELL010000067">
    <property type="protein sequence ID" value="KAH8985146.1"/>
    <property type="molecule type" value="Genomic_DNA"/>
</dbReference>
<protein>
    <submittedName>
        <fullName evidence="2">Uncharacterized protein</fullName>
    </submittedName>
</protein>
<comment type="caution">
    <text evidence="2">The sequence shown here is derived from an EMBL/GenBank/DDBJ whole genome shotgun (WGS) entry which is preliminary data.</text>
</comment>
<reference evidence="2" key="1">
    <citation type="submission" date="2022-01" db="EMBL/GenBank/DDBJ databases">
        <title>Comparative genomics reveals a dynamic genome evolution in the ectomycorrhizal milk-cap (Lactarius) mushrooms.</title>
        <authorList>
            <consortium name="DOE Joint Genome Institute"/>
            <person name="Lebreton A."/>
            <person name="Tang N."/>
            <person name="Kuo A."/>
            <person name="LaButti K."/>
            <person name="Drula E."/>
            <person name="Barry K."/>
            <person name="Clum A."/>
            <person name="Lipzen A."/>
            <person name="Mousain D."/>
            <person name="Ng V."/>
            <person name="Wang R."/>
            <person name="Wang X."/>
            <person name="Dai Y."/>
            <person name="Henrissat B."/>
            <person name="Grigoriev I.V."/>
            <person name="Guerin-Laguette A."/>
            <person name="Yu F."/>
            <person name="Martin F.M."/>
        </authorList>
    </citation>
    <scope>NUCLEOTIDE SEQUENCE</scope>
    <source>
        <strain evidence="2">QP</strain>
    </source>
</reference>
<feature type="compositionally biased region" description="Polar residues" evidence="1">
    <location>
        <begin position="368"/>
        <end position="380"/>
    </location>
</feature>
<name>A0AAD4L942_9AGAM</name>
<feature type="region of interest" description="Disordered" evidence="1">
    <location>
        <begin position="20"/>
        <end position="66"/>
    </location>
</feature>
<dbReference type="Proteomes" id="UP001201163">
    <property type="component" value="Unassembled WGS sequence"/>
</dbReference>
<evidence type="ECO:0000313" key="2">
    <source>
        <dbReference type="EMBL" id="KAH8985146.1"/>
    </source>
</evidence>
<organism evidence="2 3">
    <name type="scientific">Lactarius akahatsu</name>
    <dbReference type="NCBI Taxonomy" id="416441"/>
    <lineage>
        <taxon>Eukaryota</taxon>
        <taxon>Fungi</taxon>
        <taxon>Dikarya</taxon>
        <taxon>Basidiomycota</taxon>
        <taxon>Agaricomycotina</taxon>
        <taxon>Agaricomycetes</taxon>
        <taxon>Russulales</taxon>
        <taxon>Russulaceae</taxon>
        <taxon>Lactarius</taxon>
    </lineage>
</organism>
<feature type="region of interest" description="Disordered" evidence="1">
    <location>
        <begin position="273"/>
        <end position="440"/>
    </location>
</feature>
<evidence type="ECO:0000256" key="1">
    <source>
        <dbReference type="SAM" id="MobiDB-lite"/>
    </source>
</evidence>
<evidence type="ECO:0000313" key="3">
    <source>
        <dbReference type="Proteomes" id="UP001201163"/>
    </source>
</evidence>
<feature type="compositionally biased region" description="Low complexity" evidence="1">
    <location>
        <begin position="327"/>
        <end position="336"/>
    </location>
</feature>
<sequence length="729" mass="77624">MDITPPSPMQRFMIRVGLGKKRKVQRQSSLHHGRSPSRPRSAWVSGRPISSVTAGGSVKSARHEGTLAKRSTSKLVASEIDASSLGARVTLPHSSSNASVRPNLARTPQPKRAKTFFGTLTNKLRVRTPAPRHTLDEPERAEVQSRLHKTSRAQAVSIALPNDIASRERRTEALRARGLLPSRSQALSAIEAEEDRRIDALQVNGLSFPGPDCAHSDAREIVQSWRSDNSMWLSLSPTTADAPVNSVPEVISPIGVSDDSLRLWAEVDLLMSGPRDTPSSVSKPLPSDAPVPSLRAASPAGFDDDQEVLKSRPASFRSPSSEGLTGLAQQSALASSHSEENLPVVKPPTDVVADASSLPTLPSPAPSERSSMQQSSTTEEPQVLFPTSSSQRSASPSPGSGDVSTPHSPQLPPSPRSVLSARAAPSSSIPVPLDLSASPRIAFPDASPLRLRPSEIDTSMASPTSPTVPSLFCSSSSELSHSTVFTDNGETPASPTSYTMPVKGRRANLSPITVKNSDAGFLCEEIIIETTESFPEDDIDPFAASGSQSTAPVNLKVDVSAANAAATQASRFLRDGKETCRDFEIYLDGQLTPFDDHCLAGTCSPTLDILARGYSASLASSLAAESLRSLELFHLVISVSRSTWIPMHPSHSLKVPGQHHTTSSSTSLTPYVLNFRPSGREKRAPVDDDSYQSVITFCDLTLDGSLFCSCLASGSVLVGRALKRGLTVI</sequence>
<feature type="region of interest" description="Disordered" evidence="1">
    <location>
        <begin position="483"/>
        <end position="502"/>
    </location>
</feature>
<feature type="compositionally biased region" description="Low complexity" evidence="1">
    <location>
        <begin position="386"/>
        <end position="400"/>
    </location>
</feature>
<feature type="non-terminal residue" evidence="2">
    <location>
        <position position="729"/>
    </location>
</feature>